<dbReference type="SUPFAM" id="SSF50978">
    <property type="entry name" value="WD40 repeat-like"/>
    <property type="match status" value="1"/>
</dbReference>
<dbReference type="Gene3D" id="2.130.10.10">
    <property type="entry name" value="YVTN repeat-like/Quinoprotein amine dehydrogenase"/>
    <property type="match status" value="1"/>
</dbReference>
<dbReference type="AlphaFoldDB" id="A0A151HID3"/>
<evidence type="ECO:0000313" key="2">
    <source>
        <dbReference type="Proteomes" id="UP000075225"/>
    </source>
</evidence>
<organism evidence="1 2">
    <name type="scientific">Toxoplasma gondii TgCatPRC2</name>
    <dbReference type="NCBI Taxonomy" id="1130821"/>
    <lineage>
        <taxon>Eukaryota</taxon>
        <taxon>Sar</taxon>
        <taxon>Alveolata</taxon>
        <taxon>Apicomplexa</taxon>
        <taxon>Conoidasida</taxon>
        <taxon>Coccidia</taxon>
        <taxon>Eucoccidiorida</taxon>
        <taxon>Eimeriorina</taxon>
        <taxon>Sarcocystidae</taxon>
        <taxon>Toxoplasma</taxon>
    </lineage>
</organism>
<feature type="non-terminal residue" evidence="1">
    <location>
        <position position="1"/>
    </location>
</feature>
<sequence length="198" mass="20971">TSHACPQEFRVVPFFLLPSCGFQVLQGVRDREITAMSFDMRARLLYVGDSAGNIESFNALTGAAFQTFCKHPCDVCLFAFWGTSSNFLSASTDGLVMLHEQDGNAFALACATALSPSRPGAPVALSEQVFASSSRSAAAVRYRVQLGPGGCSAMAVATALELVACASSWSVHVLCLKTLRRETTLRGPCGSDFSVAAE</sequence>
<proteinExistence type="predicted"/>
<dbReference type="EMBL" id="AHZP02000911">
    <property type="protein sequence ID" value="KYK69117.1"/>
    <property type="molecule type" value="Genomic_DNA"/>
</dbReference>
<name>A0A151HID3_TOXGO</name>
<gene>
    <name evidence="1" type="ORF">TGPRC2_221890</name>
</gene>
<comment type="caution">
    <text evidence="1">The sequence shown here is derived from an EMBL/GenBank/DDBJ whole genome shotgun (WGS) entry which is preliminary data.</text>
</comment>
<dbReference type="Proteomes" id="UP000075225">
    <property type="component" value="Unassembled WGS sequence"/>
</dbReference>
<reference evidence="2" key="1">
    <citation type="submission" date="2016-03" db="EMBL/GenBank/DDBJ databases">
        <authorList>
            <person name="Sibley D."/>
            <person name="Venepally P."/>
            <person name="Karamycheva S."/>
            <person name="Hadjithomas M."/>
            <person name="Khan A."/>
            <person name="Brunk B."/>
            <person name="Roos D."/>
            <person name="Caler E."/>
            <person name="Lorenzi H."/>
        </authorList>
    </citation>
    <scope>NUCLEOTIDE SEQUENCE [LARGE SCALE GENOMIC DNA]</scope>
    <source>
        <strain evidence="2">TgCatPRC2</strain>
    </source>
</reference>
<dbReference type="VEuPathDB" id="ToxoDB:TGPRC2_221890"/>
<evidence type="ECO:0000313" key="1">
    <source>
        <dbReference type="EMBL" id="KYK69117.1"/>
    </source>
</evidence>
<dbReference type="InterPro" id="IPR036322">
    <property type="entry name" value="WD40_repeat_dom_sf"/>
</dbReference>
<dbReference type="InterPro" id="IPR015943">
    <property type="entry name" value="WD40/YVTN_repeat-like_dom_sf"/>
</dbReference>
<accession>A0A151HID3</accession>
<protein>
    <submittedName>
        <fullName evidence="1">WD domain, G-beta repeat-containing protein</fullName>
    </submittedName>
</protein>